<proteinExistence type="predicted"/>
<evidence type="ECO:0000313" key="3">
    <source>
        <dbReference type="EnsemblPlants" id="ORGLA12G0063000.1"/>
    </source>
</evidence>
<protein>
    <submittedName>
        <fullName evidence="3">Uncharacterized protein</fullName>
    </submittedName>
</protein>
<feature type="transmembrane region" description="Helical" evidence="2">
    <location>
        <begin position="48"/>
        <end position="69"/>
    </location>
</feature>
<accession>I1R524</accession>
<keyword evidence="4" id="KW-1185">Reference proteome</keyword>
<reference evidence="3 4" key="2">
    <citation type="submission" date="2018-04" db="EMBL/GenBank/DDBJ databases">
        <title>OglaRS2 (Oryza glaberrima Reference Sequence Version 2).</title>
        <authorList>
            <person name="Zhang J."/>
            <person name="Kudrna D."/>
            <person name="Lee S."/>
            <person name="Talag J."/>
            <person name="Rajasekar S."/>
            <person name="Wing R.A."/>
        </authorList>
    </citation>
    <scope>NUCLEOTIDE SEQUENCE [LARGE SCALE GENOMIC DNA]</scope>
    <source>
        <strain evidence="3 4">cv. IRGC 96717</strain>
    </source>
</reference>
<evidence type="ECO:0000256" key="1">
    <source>
        <dbReference type="SAM" id="MobiDB-lite"/>
    </source>
</evidence>
<dbReference type="AlphaFoldDB" id="I1R524"/>
<evidence type="ECO:0000256" key="2">
    <source>
        <dbReference type="SAM" id="Phobius"/>
    </source>
</evidence>
<sequence length="96" mass="10524">IHLSTLLQALLQHEICLLECEITSIVYPYSFANFTKPLRLSYAERETTVIMVVLPDVGVVLMLTVVASGHRGRANAGGRESRRGESIPRGMGGAVW</sequence>
<dbReference type="HOGENOM" id="CLU_2365779_0_0_1"/>
<evidence type="ECO:0000313" key="4">
    <source>
        <dbReference type="Proteomes" id="UP000007306"/>
    </source>
</evidence>
<dbReference type="Gramene" id="ORGLA12G0063000.1">
    <property type="protein sequence ID" value="ORGLA12G0063000.1"/>
    <property type="gene ID" value="ORGLA12G0063000"/>
</dbReference>
<dbReference type="EnsemblPlants" id="ORGLA12G0063000.1">
    <property type="protein sequence ID" value="ORGLA12G0063000.1"/>
    <property type="gene ID" value="ORGLA12G0063000"/>
</dbReference>
<keyword evidence="2" id="KW-1133">Transmembrane helix</keyword>
<feature type="region of interest" description="Disordered" evidence="1">
    <location>
        <begin position="72"/>
        <end position="96"/>
    </location>
</feature>
<reference evidence="3" key="1">
    <citation type="submission" date="2015-06" db="UniProtKB">
        <authorList>
            <consortium name="EnsemblPlants"/>
        </authorList>
    </citation>
    <scope>IDENTIFICATION</scope>
</reference>
<keyword evidence="2" id="KW-0812">Transmembrane</keyword>
<keyword evidence="2" id="KW-0472">Membrane</keyword>
<name>I1R524_ORYGL</name>
<dbReference type="Proteomes" id="UP000007306">
    <property type="component" value="Chromosome 12"/>
</dbReference>
<organism evidence="3 4">
    <name type="scientific">Oryza glaberrima</name>
    <name type="common">African rice</name>
    <dbReference type="NCBI Taxonomy" id="4538"/>
    <lineage>
        <taxon>Eukaryota</taxon>
        <taxon>Viridiplantae</taxon>
        <taxon>Streptophyta</taxon>
        <taxon>Embryophyta</taxon>
        <taxon>Tracheophyta</taxon>
        <taxon>Spermatophyta</taxon>
        <taxon>Magnoliopsida</taxon>
        <taxon>Liliopsida</taxon>
        <taxon>Poales</taxon>
        <taxon>Poaceae</taxon>
        <taxon>BOP clade</taxon>
        <taxon>Oryzoideae</taxon>
        <taxon>Oryzeae</taxon>
        <taxon>Oryzinae</taxon>
        <taxon>Oryza</taxon>
    </lineage>
</organism>